<proteinExistence type="predicted"/>
<organism evidence="1 2">
    <name type="scientific">Candidatus Gottesmanbacteria bacterium GW2011_GWB1_44_11c</name>
    <dbReference type="NCBI Taxonomy" id="1618447"/>
    <lineage>
        <taxon>Bacteria</taxon>
        <taxon>Candidatus Gottesmaniibacteriota</taxon>
    </lineage>
</organism>
<gene>
    <name evidence="1" type="ORF">UW22_C0009G0008</name>
</gene>
<evidence type="ECO:0000313" key="2">
    <source>
        <dbReference type="Proteomes" id="UP000034617"/>
    </source>
</evidence>
<evidence type="ECO:0000313" key="1">
    <source>
        <dbReference type="EMBL" id="KKT38602.1"/>
    </source>
</evidence>
<reference evidence="1 2" key="1">
    <citation type="journal article" date="2015" name="Nature">
        <title>rRNA introns, odd ribosomes, and small enigmatic genomes across a large radiation of phyla.</title>
        <authorList>
            <person name="Brown C.T."/>
            <person name="Hug L.A."/>
            <person name="Thomas B.C."/>
            <person name="Sharon I."/>
            <person name="Castelle C.J."/>
            <person name="Singh A."/>
            <person name="Wilkins M.J."/>
            <person name="Williams K.H."/>
            <person name="Banfield J.F."/>
        </authorList>
    </citation>
    <scope>NUCLEOTIDE SEQUENCE [LARGE SCALE GENOMIC DNA]</scope>
</reference>
<dbReference type="Proteomes" id="UP000034617">
    <property type="component" value="Unassembled WGS sequence"/>
</dbReference>
<dbReference type="EMBL" id="LCHM01000009">
    <property type="protein sequence ID" value="KKT38602.1"/>
    <property type="molecule type" value="Genomic_DNA"/>
</dbReference>
<dbReference type="AlphaFoldDB" id="A0A0G1J3M6"/>
<sequence length="93" mass="10433">MNFNVSIPVSFFKEGNAYIAYCPVLDLSTSASTFEKVKKRFEQVVDVFFEELVDMGTLDDVLANLGWTKTQSKWTPPFQVGHGLQRVSLPLSA</sequence>
<accession>A0A0G1J3M6</accession>
<protein>
    <recommendedName>
        <fullName evidence="3">Type II toxin-antitoxin system HicB family antitoxin</fullName>
    </recommendedName>
</protein>
<evidence type="ECO:0008006" key="3">
    <source>
        <dbReference type="Google" id="ProtNLM"/>
    </source>
</evidence>
<comment type="caution">
    <text evidence="1">The sequence shown here is derived from an EMBL/GenBank/DDBJ whole genome shotgun (WGS) entry which is preliminary data.</text>
</comment>
<name>A0A0G1J3M6_9BACT</name>